<dbReference type="RefSeq" id="WP_174086660.1">
    <property type="nucleotide sequence ID" value="NZ_CAJFZW010000046.1"/>
</dbReference>
<evidence type="ECO:0000313" key="9">
    <source>
        <dbReference type="Proteomes" id="UP000527324"/>
    </source>
</evidence>
<evidence type="ECO:0000313" key="8">
    <source>
        <dbReference type="EMBL" id="MBB5741458.1"/>
    </source>
</evidence>
<dbReference type="SUPFAM" id="SSF48150">
    <property type="entry name" value="DNA-glycosylase"/>
    <property type="match status" value="1"/>
</dbReference>
<dbReference type="InterPro" id="IPR003265">
    <property type="entry name" value="HhH-GPD_domain"/>
</dbReference>
<dbReference type="EMBL" id="JACHOQ010000016">
    <property type="protein sequence ID" value="MBB5741458.1"/>
    <property type="molecule type" value="Genomic_DNA"/>
</dbReference>
<dbReference type="Proteomes" id="UP000527324">
    <property type="component" value="Unassembled WGS sequence"/>
</dbReference>
<dbReference type="AlphaFoldDB" id="A0A7W9C9C0"/>
<organism evidence="8 9">
    <name type="scientific">Brevundimonas aurantiaca</name>
    <dbReference type="NCBI Taxonomy" id="74316"/>
    <lineage>
        <taxon>Bacteria</taxon>
        <taxon>Pseudomonadati</taxon>
        <taxon>Pseudomonadota</taxon>
        <taxon>Alphaproteobacteria</taxon>
        <taxon>Caulobacterales</taxon>
        <taxon>Caulobacteraceae</taxon>
        <taxon>Brevundimonas</taxon>
    </lineage>
</organism>
<evidence type="ECO:0000256" key="2">
    <source>
        <dbReference type="ARBA" id="ARBA00022801"/>
    </source>
</evidence>
<dbReference type="Gene3D" id="1.10.340.30">
    <property type="entry name" value="Hypothetical protein, domain 2"/>
    <property type="match status" value="1"/>
</dbReference>
<protein>
    <submittedName>
        <fullName evidence="8">Thermostable 8-oxoguanine DNA glycosylase</fullName>
    </submittedName>
</protein>
<comment type="caution">
    <text evidence="8">The sequence shown here is derived from an EMBL/GenBank/DDBJ whole genome shotgun (WGS) entry which is preliminary data.</text>
</comment>
<keyword evidence="4" id="KW-0456">Lyase</keyword>
<dbReference type="Pfam" id="PF22175">
    <property type="entry name" value="Ogg-HhH"/>
    <property type="match status" value="1"/>
</dbReference>
<evidence type="ECO:0000256" key="5">
    <source>
        <dbReference type="ARBA" id="ARBA00023268"/>
    </source>
</evidence>
<evidence type="ECO:0000256" key="6">
    <source>
        <dbReference type="ARBA" id="ARBA00023295"/>
    </source>
</evidence>
<sequence length="302" mass="33274">MQRIIGGSDGNYRFLDLPDADEWVMPGVRWGAFEHALTPAFWVSQAWLEGTPAEGFQLCNTLVEEVVTCLLGGHGAPAEVGLAASERVIDALNADPEGAHDLAWAERLLTEPLTVHGRQIRYRFASQRAKYLAGTLAGLNEIDEDDLGDLELRDALCGLPGIGPKTASWIVRNRRGSDAVAILDVHIVRACVHMGVFPDKADPARHYLDLERRFLDFCIGAGAKASLIDAIMWGTMRRLDRSLMKLLIDGETPIDERLPLLEWGENQCQVVAERVATPEAMGRVKQAARRRAEPVGGRRIHA</sequence>
<evidence type="ECO:0000256" key="7">
    <source>
        <dbReference type="SAM" id="MobiDB-lite"/>
    </source>
</evidence>
<dbReference type="InterPro" id="IPR023170">
    <property type="entry name" value="HhH_base_excis_C"/>
</dbReference>
<keyword evidence="2" id="KW-0378">Hydrolase</keyword>
<dbReference type="Gene3D" id="1.10.1670.10">
    <property type="entry name" value="Helix-hairpin-Helix base-excision DNA repair enzymes (C-terminal)"/>
    <property type="match status" value="1"/>
</dbReference>
<keyword evidence="5" id="KW-0511">Multifunctional enzyme</keyword>
<dbReference type="GO" id="GO:0003906">
    <property type="term" value="F:DNA-(apurinic or apyrimidinic site) endonuclease activity"/>
    <property type="evidence" value="ECO:0007669"/>
    <property type="project" value="InterPro"/>
</dbReference>
<keyword evidence="1" id="KW-0227">DNA damage</keyword>
<evidence type="ECO:0000256" key="3">
    <source>
        <dbReference type="ARBA" id="ARBA00023204"/>
    </source>
</evidence>
<keyword evidence="9" id="KW-1185">Reference proteome</keyword>
<reference evidence="8 9" key="1">
    <citation type="submission" date="2020-08" db="EMBL/GenBank/DDBJ databases">
        <title>Genomic Encyclopedia of Type Strains, Phase IV (KMG-IV): sequencing the most valuable type-strain genomes for metagenomic binning, comparative biology and taxonomic classification.</title>
        <authorList>
            <person name="Goeker M."/>
        </authorList>
    </citation>
    <scope>NUCLEOTIDE SEQUENCE [LARGE SCALE GENOMIC DNA]</scope>
    <source>
        <strain evidence="8 9">DSM 4731</strain>
    </source>
</reference>
<dbReference type="GO" id="GO:0006284">
    <property type="term" value="P:base-excision repair"/>
    <property type="evidence" value="ECO:0007669"/>
    <property type="project" value="InterPro"/>
</dbReference>
<feature type="region of interest" description="Disordered" evidence="7">
    <location>
        <begin position="282"/>
        <end position="302"/>
    </location>
</feature>
<dbReference type="InterPro" id="IPR012092">
    <property type="entry name" value="DNA_glyclase/AP_lyase_Ogg"/>
</dbReference>
<accession>A0A7W9C9C0</accession>
<dbReference type="CDD" id="cd00056">
    <property type="entry name" value="ENDO3c"/>
    <property type="match status" value="1"/>
</dbReference>
<evidence type="ECO:0000256" key="1">
    <source>
        <dbReference type="ARBA" id="ARBA00022763"/>
    </source>
</evidence>
<dbReference type="GO" id="GO:0016829">
    <property type="term" value="F:lyase activity"/>
    <property type="evidence" value="ECO:0007669"/>
    <property type="project" value="UniProtKB-KW"/>
</dbReference>
<name>A0A7W9C9C0_9CAUL</name>
<keyword evidence="6" id="KW-0326">Glycosidase</keyword>
<proteinExistence type="predicted"/>
<evidence type="ECO:0000256" key="4">
    <source>
        <dbReference type="ARBA" id="ARBA00023239"/>
    </source>
</evidence>
<dbReference type="InterPro" id="IPR011257">
    <property type="entry name" value="DNA_glycosylase"/>
</dbReference>
<dbReference type="GO" id="GO:0016799">
    <property type="term" value="F:hydrolase activity, hydrolyzing N-glycosyl compounds"/>
    <property type="evidence" value="ECO:0007669"/>
    <property type="project" value="InterPro"/>
</dbReference>
<keyword evidence="3" id="KW-0234">DNA repair</keyword>
<gene>
    <name evidence="8" type="ORF">GGQ93_003201</name>
</gene>